<reference evidence="2 3" key="1">
    <citation type="submission" date="2016-09" db="EMBL/GenBank/DDBJ databases">
        <title>Alteromonas lipolytica, a new species isolated from sea water.</title>
        <authorList>
            <person name="Wu Y.-H."/>
            <person name="Cheng H."/>
            <person name="Xu X.-W."/>
        </authorList>
    </citation>
    <scope>NUCLEOTIDE SEQUENCE [LARGE SCALE GENOMIC DNA]</scope>
    <source>
        <strain evidence="2 3">JW12</strain>
    </source>
</reference>
<keyword evidence="1" id="KW-0472">Membrane</keyword>
<dbReference type="RefSeq" id="WP_070178607.1">
    <property type="nucleotide sequence ID" value="NZ_BMJR01000010.1"/>
</dbReference>
<dbReference type="AlphaFoldDB" id="A0A1E8F963"/>
<dbReference type="OrthoDB" id="6228646at2"/>
<evidence type="ECO:0000313" key="2">
    <source>
        <dbReference type="EMBL" id="OFI32138.1"/>
    </source>
</evidence>
<evidence type="ECO:0000313" key="3">
    <source>
        <dbReference type="Proteomes" id="UP000176037"/>
    </source>
</evidence>
<sequence length="143" mass="16029">MANLISSANNKKDTMSSANFIDGFWFYFQDGDSDIAVHGSAWSGKETVYVNDNPVSSKRELFKLVSEHEFVHNGHEYRVRYHVKSLIRADLECSVYKDGQLLASQTKGVVKTAKQGWLHILKMFVFGMVFGASAAALIKYLTA</sequence>
<protein>
    <submittedName>
        <fullName evidence="2">Uncharacterized protein</fullName>
    </submittedName>
</protein>
<keyword evidence="3" id="KW-1185">Reference proteome</keyword>
<dbReference type="Proteomes" id="UP000176037">
    <property type="component" value="Unassembled WGS sequence"/>
</dbReference>
<evidence type="ECO:0000256" key="1">
    <source>
        <dbReference type="SAM" id="Phobius"/>
    </source>
</evidence>
<dbReference type="STRING" id="1856405.BFC17_07880"/>
<feature type="transmembrane region" description="Helical" evidence="1">
    <location>
        <begin position="120"/>
        <end position="141"/>
    </location>
</feature>
<organism evidence="2 3">
    <name type="scientific">Alteromonas lipolytica</name>
    <dbReference type="NCBI Taxonomy" id="1856405"/>
    <lineage>
        <taxon>Bacteria</taxon>
        <taxon>Pseudomonadati</taxon>
        <taxon>Pseudomonadota</taxon>
        <taxon>Gammaproteobacteria</taxon>
        <taxon>Alteromonadales</taxon>
        <taxon>Alteromonadaceae</taxon>
        <taxon>Alteromonas/Salinimonas group</taxon>
        <taxon>Alteromonas</taxon>
    </lineage>
</organism>
<dbReference type="EMBL" id="MJIC01000021">
    <property type="protein sequence ID" value="OFI32138.1"/>
    <property type="molecule type" value="Genomic_DNA"/>
</dbReference>
<comment type="caution">
    <text evidence="2">The sequence shown here is derived from an EMBL/GenBank/DDBJ whole genome shotgun (WGS) entry which is preliminary data.</text>
</comment>
<proteinExistence type="predicted"/>
<name>A0A1E8F963_9ALTE</name>
<accession>A0A1E8F963</accession>
<keyword evidence="1" id="KW-0812">Transmembrane</keyword>
<gene>
    <name evidence="2" type="ORF">BFC17_07880</name>
</gene>
<keyword evidence="1" id="KW-1133">Transmembrane helix</keyword>